<evidence type="ECO:0000256" key="4">
    <source>
        <dbReference type="ARBA" id="ARBA00022692"/>
    </source>
</evidence>
<dbReference type="InterPro" id="IPR003439">
    <property type="entry name" value="ABC_transporter-like_ATP-bd"/>
</dbReference>
<feature type="transmembrane region" description="Helical" evidence="9">
    <location>
        <begin position="997"/>
        <end position="1016"/>
    </location>
</feature>
<dbReference type="InterPro" id="IPR003593">
    <property type="entry name" value="AAA+_ATPase"/>
</dbReference>
<name>A0A976SL90_THEOR</name>
<dbReference type="Proteomes" id="UP000244803">
    <property type="component" value="Chromosome 2"/>
</dbReference>
<feature type="transmembrane region" description="Helical" evidence="9">
    <location>
        <begin position="387"/>
        <end position="412"/>
    </location>
</feature>
<feature type="transmembrane region" description="Helical" evidence="9">
    <location>
        <begin position="1076"/>
        <end position="1105"/>
    </location>
</feature>
<feature type="transmembrane region" description="Helical" evidence="9">
    <location>
        <begin position="135"/>
        <end position="156"/>
    </location>
</feature>
<dbReference type="Gene3D" id="3.40.50.300">
    <property type="entry name" value="P-loop containing nucleotide triphosphate hydrolases"/>
    <property type="match status" value="2"/>
</dbReference>
<evidence type="ECO:0000256" key="6">
    <source>
        <dbReference type="ARBA" id="ARBA00022840"/>
    </source>
</evidence>
<dbReference type="GO" id="GO:0005524">
    <property type="term" value="F:ATP binding"/>
    <property type="evidence" value="ECO:0007669"/>
    <property type="project" value="UniProtKB-KW"/>
</dbReference>
<sequence>MNNSPKDKKDGSKEEPEYLFWESELYHKPFFKALNRKKFSYYDGAGVCKYLFHHWLNKWVKFICSVYAEPYKYHPLPVSDQILYWQPIFSKHVSDGLIKREAAQMLSRKPRRSSRTRSYRSILLRALFRTIWKRGLFLVVGLIVVNVLSMSIAMLVKKLLQIINNDTNGFVKTFSLLVAIVVCQITDGLLVENINFYLLRLNCIVHYLFSINVFEHGMCHRRKFANDINGSNHLKVCNQVLHSCAPDSECSQNPLFCQAMRYQNKDVNSQMYSLVIVDSYYIAQSLESFKYVIEFVTNFGYGMFLVSFQVKTELWVLYLVGVVFLLSMILIEIFNAYLFNFILYLRDYKITKCNNITLSLSLVKKAMYDDIARNIITQSRNNELSLFFIRMLLTLFNMTLYNMCINITFYMIQRYFVKSLNETSDIIKIDTAGFMATFYIFLRIIDSMFLIPMSIRMFGMGYASFKRINRYIKDCSPNFYISDNRFTGANSLGSVVSDTTSELPNDAVVYYRDATFTWVNSCKDLARKNYEVYLKNINFELKKGEIAIITGAQGSGKSNFVKSMLGEMTLVGGSMAVVPLHTSMPIFYASENIFLQHGTIRSNITFGYRFDEHLYNAVLKAVELDYDISTWEKGDLRVVSDNAHSLSGGQRVRMELARAVYAYLVFHQVNEEYNDSKCSFLMCLDASFNGLDPYVSKTIFNNLFNVKTGLLAKDDLSVVLTSSYQTLVTSSKISYLTQVPNIPIYNIKNRTLNFYSSIKDFIKKNKVNGNGDCTHVSSVSNGFYRMNYLTSDMIKRCNSDTITRSGRIEVTVSKYSRSFKTYVSDELSGVKFNPYLVYMKPALLSFLIYILLNIALNIMNNLKYVFATNVSYHITKNIQKYKSGISVDMFEIRTYSKYSLYIVLTVIIITIMFSFLSSVLLSISCIISSRKIHEYVIDSIFKNSPSVIKIKKNISQIITSISCDMYVVDEEVGYYLSLCYTYLIQTLVHIITLFYLIPISIPFVISAMLFVYFRVLKKYIYSSKNIHFAYLETCFHLNSVLENAITGSSIYRSYGRNSDLLTSFMEHRDYKARCKFVLYSLVSWSSILFNWIFSFATLLILILLITLDKFTKVKLKMGYFLLALSLSLSVVKSFEKFSSIFSKFEIAICSVDRFQYFIPPGMRVDFDKFLNTHEEYVVNPTNKDVKKVYESELIKRRAAEFESDNKKFYGLRRLFYHPKITILDIDDYLTHKHLGVELDDVCVYTTSSHNPEGMILKNITVSAHKSEIIGIVGRTGAGKTTLLSVLQNIAENRTGRVLLDGKDLNDIPNVVLRQIVGVLPQLPFVFKGWTVRRFLDPRKLFSDDEIKYALGSCGLLKFVNDLPGGKKLDTVLVPEEPVLYYLKSKTVQFIPTRYDYETSIYNELTKPAFDSDMLLSYNQLRTLSLARLVLYRDLFRIILVDEPPENSDEQEYLDNDTETNGAGIPIYQLLKMYFQHCTTFVTAHNANVLKSCTSVWVIHDGCLVRTVKTSDIAEDESIASIIGESITIK</sequence>
<dbReference type="SUPFAM" id="SSF52540">
    <property type="entry name" value="P-loop containing nucleoside triphosphate hydrolases"/>
    <property type="match status" value="2"/>
</dbReference>
<dbReference type="PANTHER" id="PTHR24223">
    <property type="entry name" value="ATP-BINDING CASSETTE SUB-FAMILY C"/>
    <property type="match status" value="1"/>
</dbReference>
<dbReference type="Gene3D" id="1.20.1560.10">
    <property type="entry name" value="ABC transporter type 1, transmembrane domain"/>
    <property type="match status" value="1"/>
</dbReference>
<evidence type="ECO:0008006" key="14">
    <source>
        <dbReference type="Google" id="ProtNLM"/>
    </source>
</evidence>
<dbReference type="GO" id="GO:0140359">
    <property type="term" value="F:ABC-type transporter activity"/>
    <property type="evidence" value="ECO:0007669"/>
    <property type="project" value="InterPro"/>
</dbReference>
<evidence type="ECO:0000256" key="9">
    <source>
        <dbReference type="SAM" id="Phobius"/>
    </source>
</evidence>
<dbReference type="InterPro" id="IPR036640">
    <property type="entry name" value="ABC1_TM_sf"/>
</dbReference>
<feature type="transmembrane region" description="Helical" evidence="9">
    <location>
        <begin position="432"/>
        <end position="451"/>
    </location>
</feature>
<feature type="transmembrane region" description="Helical" evidence="9">
    <location>
        <begin position="898"/>
        <end position="923"/>
    </location>
</feature>
<dbReference type="PROSITE" id="PS50929">
    <property type="entry name" value="ABC_TM1F"/>
    <property type="match status" value="1"/>
</dbReference>
<evidence type="ECO:0000256" key="1">
    <source>
        <dbReference type="ARBA" id="ARBA00004141"/>
    </source>
</evidence>
<keyword evidence="3" id="KW-0813">Transport</keyword>
<feature type="transmembrane region" description="Helical" evidence="9">
    <location>
        <begin position="316"/>
        <end position="339"/>
    </location>
</feature>
<feature type="domain" description="ABC transporter" evidence="10">
    <location>
        <begin position="1236"/>
        <end position="1525"/>
    </location>
</feature>
<gene>
    <name evidence="12" type="ORF">MACJ_003541</name>
</gene>
<evidence type="ECO:0000259" key="11">
    <source>
        <dbReference type="PROSITE" id="PS50929"/>
    </source>
</evidence>
<evidence type="ECO:0000313" key="12">
    <source>
        <dbReference type="EMBL" id="UVC54582.1"/>
    </source>
</evidence>
<evidence type="ECO:0000256" key="7">
    <source>
        <dbReference type="ARBA" id="ARBA00022989"/>
    </source>
</evidence>
<evidence type="ECO:0000256" key="5">
    <source>
        <dbReference type="ARBA" id="ARBA00022741"/>
    </source>
</evidence>
<organism evidence="12 13">
    <name type="scientific">Theileria orientalis</name>
    <dbReference type="NCBI Taxonomy" id="68886"/>
    <lineage>
        <taxon>Eukaryota</taxon>
        <taxon>Sar</taxon>
        <taxon>Alveolata</taxon>
        <taxon>Apicomplexa</taxon>
        <taxon>Aconoidasida</taxon>
        <taxon>Piroplasmida</taxon>
        <taxon>Theileriidae</taxon>
        <taxon>Theileria</taxon>
    </lineage>
</organism>
<dbReference type="InterPro" id="IPR017871">
    <property type="entry name" value="ABC_transporter-like_CS"/>
</dbReference>
<evidence type="ECO:0000256" key="3">
    <source>
        <dbReference type="ARBA" id="ARBA00022448"/>
    </source>
</evidence>
<keyword evidence="5" id="KW-0547">Nucleotide-binding</keyword>
<dbReference type="PROSITE" id="PS00211">
    <property type="entry name" value="ABC_TRANSPORTER_1"/>
    <property type="match status" value="1"/>
</dbReference>
<dbReference type="SMART" id="SM00382">
    <property type="entry name" value="AAA"/>
    <property type="match status" value="2"/>
</dbReference>
<keyword evidence="4 9" id="KW-0812">Transmembrane</keyword>
<dbReference type="InterPro" id="IPR011527">
    <property type="entry name" value="ABC1_TM_dom"/>
</dbReference>
<accession>A0A976SL90</accession>
<evidence type="ECO:0000256" key="8">
    <source>
        <dbReference type="ARBA" id="ARBA00023136"/>
    </source>
</evidence>
<dbReference type="PANTHER" id="PTHR24223:SF456">
    <property type="entry name" value="MULTIDRUG RESISTANCE-ASSOCIATED PROTEIN LETHAL(2)03659"/>
    <property type="match status" value="1"/>
</dbReference>
<dbReference type="GO" id="GO:0016887">
    <property type="term" value="F:ATP hydrolysis activity"/>
    <property type="evidence" value="ECO:0007669"/>
    <property type="project" value="InterPro"/>
</dbReference>
<reference evidence="12" key="1">
    <citation type="submission" date="2022-07" db="EMBL/GenBank/DDBJ databases">
        <title>Evaluation of T. orientalis genome assembly methods using nanopore sequencing and analysis of variation between genomes.</title>
        <authorList>
            <person name="Yam J."/>
            <person name="Micallef M.L."/>
            <person name="Liu M."/>
            <person name="Djordjevic S.P."/>
            <person name="Bogema D.R."/>
            <person name="Jenkins C."/>
        </authorList>
    </citation>
    <scope>NUCLEOTIDE SEQUENCE</scope>
    <source>
        <strain evidence="12">Fish Creek</strain>
    </source>
</reference>
<feature type="domain" description="ABC transporter" evidence="10">
    <location>
        <begin position="509"/>
        <end position="746"/>
    </location>
</feature>
<dbReference type="OrthoDB" id="4865934at2759"/>
<keyword evidence="8 9" id="KW-0472">Membrane</keyword>
<evidence type="ECO:0000256" key="2">
    <source>
        <dbReference type="ARBA" id="ARBA00009726"/>
    </source>
</evidence>
<evidence type="ECO:0000313" key="13">
    <source>
        <dbReference type="Proteomes" id="UP000244803"/>
    </source>
</evidence>
<dbReference type="InterPro" id="IPR027417">
    <property type="entry name" value="P-loop_NTPase"/>
</dbReference>
<dbReference type="EMBL" id="CP056068">
    <property type="protein sequence ID" value="UVC54582.1"/>
    <property type="molecule type" value="Genomic_DNA"/>
</dbReference>
<dbReference type="InterPro" id="IPR050173">
    <property type="entry name" value="ABC_transporter_C-like"/>
</dbReference>
<dbReference type="GO" id="GO:0016020">
    <property type="term" value="C:membrane"/>
    <property type="evidence" value="ECO:0007669"/>
    <property type="project" value="UniProtKB-SubCell"/>
</dbReference>
<dbReference type="PROSITE" id="PS50893">
    <property type="entry name" value="ABC_TRANSPORTER_2"/>
    <property type="match status" value="2"/>
</dbReference>
<keyword evidence="6" id="KW-0067">ATP-binding</keyword>
<keyword evidence="7 9" id="KW-1133">Transmembrane helix</keyword>
<protein>
    <recommendedName>
        <fullName evidence="14">ABC transporter</fullName>
    </recommendedName>
</protein>
<evidence type="ECO:0000259" key="10">
    <source>
        <dbReference type="PROSITE" id="PS50893"/>
    </source>
</evidence>
<dbReference type="SUPFAM" id="SSF90123">
    <property type="entry name" value="ABC transporter transmembrane region"/>
    <property type="match status" value="1"/>
</dbReference>
<comment type="similarity">
    <text evidence="2">Belongs to the ABC transporter superfamily. ABCC family. Conjugate transporter (TC 3.A.1.208) subfamily.</text>
</comment>
<feature type="transmembrane region" description="Helical" evidence="9">
    <location>
        <begin position="176"/>
        <end position="199"/>
    </location>
</feature>
<comment type="subcellular location">
    <subcellularLocation>
        <location evidence="1">Membrane</location>
        <topology evidence="1">Multi-pass membrane protein</topology>
    </subcellularLocation>
</comment>
<feature type="domain" description="ABC transmembrane type-1" evidence="11">
    <location>
        <begin position="900"/>
        <end position="1145"/>
    </location>
</feature>
<feature type="transmembrane region" description="Helical" evidence="9">
    <location>
        <begin position="841"/>
        <end position="859"/>
    </location>
</feature>
<dbReference type="Pfam" id="PF00005">
    <property type="entry name" value="ABC_tran"/>
    <property type="match status" value="2"/>
</dbReference>
<proteinExistence type="inferred from homology"/>